<dbReference type="InterPro" id="IPR016341">
    <property type="entry name" value="Clathrin_heavy_chain"/>
</dbReference>
<dbReference type="Pfam" id="PF09268">
    <property type="entry name" value="Clathrin-link"/>
    <property type="match status" value="1"/>
</dbReference>
<feature type="repeat" description="CHCR" evidence="7">
    <location>
        <begin position="987"/>
        <end position="1132"/>
    </location>
</feature>
<keyword evidence="9" id="KW-1185">Reference proteome</keyword>
<gene>
    <name evidence="10" type="primary">LOC101853600</name>
</gene>
<evidence type="ECO:0000313" key="10">
    <source>
        <dbReference type="RefSeq" id="XP_005091566.1"/>
    </source>
</evidence>
<protein>
    <recommendedName>
        <fullName evidence="6">Clathrin heavy chain</fullName>
    </recommendedName>
</protein>
<evidence type="ECO:0000256" key="7">
    <source>
        <dbReference type="PROSITE-ProRule" id="PRU01006"/>
    </source>
</evidence>
<keyword evidence="3 6" id="KW-0472">Membrane</keyword>
<dbReference type="Gene3D" id="1.25.40.730">
    <property type="match status" value="1"/>
</dbReference>
<evidence type="ECO:0000256" key="6">
    <source>
        <dbReference type="PIRNR" id="PIRNR002290"/>
    </source>
</evidence>
<comment type="function">
    <text evidence="6">Clathrin is the major protein of the polyhedral coat of coated pits and vesicles.</text>
</comment>
<evidence type="ECO:0000259" key="8">
    <source>
        <dbReference type="Pfam" id="PF09268"/>
    </source>
</evidence>
<dbReference type="SUPFAM" id="SSF48371">
    <property type="entry name" value="ARM repeat"/>
    <property type="match status" value="6"/>
</dbReference>
<dbReference type="SUPFAM" id="SSF50989">
    <property type="entry name" value="Clathrin heavy-chain terminal domain"/>
    <property type="match status" value="1"/>
</dbReference>
<comment type="subcellular location">
    <subcellularLocation>
        <location evidence="6">Cytoplasmic vesicle membrane</location>
        <topology evidence="6">Peripheral membrane protein</topology>
        <orientation evidence="6">Cytoplasmic side</orientation>
    </subcellularLocation>
    <subcellularLocation>
        <location evidence="6">Membrane</location>
        <location evidence="6">Coated pit</location>
        <topology evidence="6">Peripheral membrane protein</topology>
        <orientation evidence="6">Cytoplasmic side</orientation>
    </subcellularLocation>
</comment>
<feature type="repeat" description="CHCR" evidence="7">
    <location>
        <begin position="841"/>
        <end position="980"/>
    </location>
</feature>
<dbReference type="InterPro" id="IPR000547">
    <property type="entry name" value="Clathrin_H-chain/VPS_repeat"/>
</dbReference>
<evidence type="ECO:0000256" key="4">
    <source>
        <dbReference type="ARBA" id="ARBA00023176"/>
    </source>
</evidence>
<dbReference type="Gene3D" id="2.130.10.110">
    <property type="entry name" value="Clathrin heavy-chain terminal domain"/>
    <property type="match status" value="1"/>
</dbReference>
<dbReference type="SMART" id="SM00299">
    <property type="entry name" value="CLH"/>
    <property type="match status" value="7"/>
</dbReference>
<feature type="repeat" description="CHCR" evidence="7">
    <location>
        <begin position="545"/>
        <end position="691"/>
    </location>
</feature>
<comment type="similarity">
    <text evidence="1 6">Belongs to the clathrin heavy chain family.</text>
</comment>
<dbReference type="Pfam" id="PF00637">
    <property type="entry name" value="Clathrin"/>
    <property type="match status" value="7"/>
</dbReference>
<dbReference type="PANTHER" id="PTHR10292">
    <property type="entry name" value="CLATHRIN HEAVY CHAIN RELATED"/>
    <property type="match status" value="1"/>
</dbReference>
<dbReference type="PANTHER" id="PTHR10292:SF1">
    <property type="entry name" value="CLATHRIN HEAVY CHAIN"/>
    <property type="match status" value="1"/>
</dbReference>
<dbReference type="RefSeq" id="XP_005091566.1">
    <property type="nucleotide sequence ID" value="XM_005091509.3"/>
</dbReference>
<dbReference type="PROSITE" id="PS50236">
    <property type="entry name" value="CHCR"/>
    <property type="match status" value="7"/>
</dbReference>
<keyword evidence="4 6" id="KW-0168">Coated pit</keyword>
<dbReference type="InterPro" id="IPR016024">
    <property type="entry name" value="ARM-type_fold"/>
</dbReference>
<dbReference type="InterPro" id="IPR011990">
    <property type="entry name" value="TPR-like_helical_dom_sf"/>
</dbReference>
<dbReference type="Pfam" id="PF13838">
    <property type="entry name" value="Clathrin_H_link"/>
    <property type="match status" value="1"/>
</dbReference>
<name>A0ABM0JE27_APLCA</name>
<evidence type="ECO:0000256" key="2">
    <source>
        <dbReference type="ARBA" id="ARBA00022737"/>
    </source>
</evidence>
<dbReference type="InterPro" id="IPR016025">
    <property type="entry name" value="Clathrin_H-chain_N"/>
</dbReference>
<dbReference type="InterPro" id="IPR055358">
    <property type="entry name" value="CHCR"/>
</dbReference>
<feature type="repeat" description="CHCR" evidence="7">
    <location>
        <begin position="1282"/>
        <end position="1428"/>
    </location>
</feature>
<sequence length="1698" mass="193642">MSTALPIRFQEHVQLQSVGINAANIGFSTLTMESDKFICVREKVGEAAQVVIIDMNTPTDPIRRQISADSAIMNPKSKVIALKAGKTLQIFNIEMKSKMKAHTMTDDVIFWKWISVNMIGLVTETAVYHWAMEGDSQPQRVFERHTSLNGCQIINYRTDAAQQWLLLVGISAQSETSPAGSQSRVVGAMQLYSVERKVSQPIEGHAAAFASFKVDGNPNPSTLFVFAVRGANGGKLHIIEVGTPPSGNQPFTKKAVDVFFPVEAQNDFPVAMQTSNKHGMVFLVTKYGYIHMYDIETGTCIYMNRISADTIFVTAAHEASDGIIGVNRKGQVLSVSVEEDNIVQYVNSQLQNPDLALKVSSRCNLPGAEDLFVAKFNNLFQAGNYQEAAKVAAVAPKGILRTPQTIQRFQQVPSVQGTTSPLLQYFGILLDKGQLNKYESLELCRPVLQQGRKQLVEKWLKEEKLECSEELGDIVKTADPTLALSVYLRANVPQKVIQCFAETGQFQKIILYSKKVGFAPDYIFLLRNLMRINPDQGLQFAQMMVQDDEPLADLNQIVDVFMEFNLIQQCTSFLLDALKNNRPSEGPLQTRLLEMNLMSAPQVADAILGNQMFTHYDRAHVAQLCEKAGLLQRALEHYTDLYDVKRAVVHTHLLNPEWLVTYFGTLSVEDSLECLKAMLTANIRQNLQVCVQIASKYHEQLTTESLIELFESFKSYEGLFYFLGSIVNFSQDAEVHFKYIQAACKTGQIKEVERICRESNCYDPERVKNFLKEAKLTDQLPLIIVCDRFDFVHDLVLYLYRNNLQKYIEIYVQKVNPSRLPVVVGGLLDVDCTEDIIKQLILVVKGQFSTDELVEEVEKRNRLKLLLPWLETRVLEGVNEPATHNALAKIYIDSNNNPERFLRENQYYDSRTVGKYCEKRDPHLACVAYERGQCDEELIKVCNENSLFKSEARYLVRRRDPDLWATVLSEENEYKRQLIDQVVQTALSETQDPEEISVAVKAFMTADLPNELIELLEKIVLETSVFSDHRNLQNLLILTAIKADRTRVMEYINRLDNYDAPDIANIAITNELYEEAFAIFKKFEVNTSAIQVLIDNVNNLDRAYEFAERCNDPAVWSQLARAQLNQGMVKEAIDSYIKADDPSQYMEVVSVASKSDNWEDMVKFLQMARKKARETFVETELVYAYAKTNRLADMEEFVSGPNHANITQVADRCFDDKMYEAAKLLYNNVSNYARLAITLVHLGEYQGAVDSARKANSTKTWKEVCFACVDNEEFRLAQMCGLHIVVHADELEELINYYQDRGYFEELIALLESALGLERAHMGMFTELAILYSKYKPEKMREHLELFWSRVNIPKVLRAAEQAHLWPELVFLYDKYDEFDNAILTIMAHPTEAWREPQFKDIITKVANIELYYKAIQFYLDFKPMLLNDLLMVLTPRLDHTRAVNFFMKVNQIPLVKPYLRSVQKNNNKAINEALNNLFIEEEDYQGLRASIDAYDNFDNIALAQRLEKHELIEFRRIAAYLYKGNNRWKQSVDLCKKDKLFKDAMSYAGESRQIEIAEDLISWFLENGNHECFAACLFQCYDLLRPDVILELAWRHNIMDFAMPYMIQVMREYTSKVDKLEQSESVRSEEEQKAEERPIVLNEPQLMLTAGPMGMTPPPPPQTGYGYAPMPGAPMPGAPMPGAPMPGAPMPGYGYSM</sequence>
<dbReference type="PIRSF" id="PIRSF002290">
    <property type="entry name" value="Clathrin_H_chain"/>
    <property type="match status" value="1"/>
</dbReference>
<keyword evidence="2" id="KW-0677">Repeat</keyword>
<dbReference type="Proteomes" id="UP000694888">
    <property type="component" value="Unplaced"/>
</dbReference>
<reference evidence="10" key="1">
    <citation type="submission" date="2025-08" db="UniProtKB">
        <authorList>
            <consortium name="RefSeq"/>
        </authorList>
    </citation>
    <scope>IDENTIFICATION</scope>
</reference>
<feature type="repeat" description="CHCR" evidence="7">
    <location>
        <begin position="694"/>
        <end position="836"/>
    </location>
</feature>
<evidence type="ECO:0000256" key="3">
    <source>
        <dbReference type="ARBA" id="ARBA00023136"/>
    </source>
</evidence>
<evidence type="ECO:0000256" key="1">
    <source>
        <dbReference type="ARBA" id="ARBA00009535"/>
    </source>
</evidence>
<evidence type="ECO:0000313" key="9">
    <source>
        <dbReference type="Proteomes" id="UP000694888"/>
    </source>
</evidence>
<proteinExistence type="inferred from homology"/>
<keyword evidence="5 6" id="KW-0968">Cytoplasmic vesicle</keyword>
<dbReference type="InterPro" id="IPR015348">
    <property type="entry name" value="Clathrin_H-chain_linker_core"/>
</dbReference>
<dbReference type="GeneID" id="101853600"/>
<dbReference type="Gene3D" id="1.25.40.10">
    <property type="entry name" value="Tetratricopeptide repeat domain"/>
    <property type="match status" value="5"/>
</dbReference>
<dbReference type="Pfam" id="PF01394">
    <property type="entry name" value="Clathrin_propel"/>
    <property type="match status" value="4"/>
</dbReference>
<accession>A0ABM0JE27</accession>
<feature type="domain" description="Clathrin heavy chain linker core motif" evidence="8">
    <location>
        <begin position="339"/>
        <end position="362"/>
    </location>
</feature>
<feature type="repeat" description="CHCR" evidence="7">
    <location>
        <begin position="1431"/>
        <end position="1574"/>
    </location>
</feature>
<feature type="repeat" description="CHCR" evidence="7">
    <location>
        <begin position="1136"/>
        <end position="1277"/>
    </location>
</feature>
<evidence type="ECO:0000256" key="5">
    <source>
        <dbReference type="ARBA" id="ARBA00023329"/>
    </source>
</evidence>
<organism evidence="9 10">
    <name type="scientific">Aplysia californica</name>
    <name type="common">California sea hare</name>
    <dbReference type="NCBI Taxonomy" id="6500"/>
    <lineage>
        <taxon>Eukaryota</taxon>
        <taxon>Metazoa</taxon>
        <taxon>Spiralia</taxon>
        <taxon>Lophotrochozoa</taxon>
        <taxon>Mollusca</taxon>
        <taxon>Gastropoda</taxon>
        <taxon>Heterobranchia</taxon>
        <taxon>Euthyneura</taxon>
        <taxon>Tectipleura</taxon>
        <taxon>Aplysiida</taxon>
        <taxon>Aplysioidea</taxon>
        <taxon>Aplysiidae</taxon>
        <taxon>Aplysia</taxon>
    </lineage>
</organism>
<dbReference type="InterPro" id="IPR022365">
    <property type="entry name" value="Clathrin_H-chain_propeller_rpt"/>
</dbReference>